<dbReference type="EMBL" id="CAJNDS010000285">
    <property type="protein sequence ID" value="CAE7038474.1"/>
    <property type="molecule type" value="Genomic_DNA"/>
</dbReference>
<sequence>MRASRSAASLILGGSHPKLVGTTELKAASLNGLKTLTRPRSAGRLVTPRKELSAGLKPQTLLKLEFRFEKGGHGLQWQNLIVTGVKGQAKDLGVQIGWRIYMVDGMLMNTGTEVWQKLQDAMWQWRTVTVVFFTDYRAIRMEEKIKEEEEERREAERLAKLPFTSTSDEKHLEQLKQEFMFQGYIDHAEDRAITLQQLQRVVDFSKDHCHRWRDTQPSYMSRNAGRKVHIDHMNWCHLHEWLVRPACAEKDCSLVELLTNQEQPPAFYLVHYWGDLVLNCLEGIKVHMQSRNLDQSTPYWLACCANRPHSLQDAFCPDLKATCFYKAMGAAKFQVVLLVDPKTDSNLLATCLSRLWCMYELCMCLDHPAAQLDLVQTKLEIKSPVKKASMVTQFLTPEEKDAELRTTNSGYKAKNDREKQFSLQIMEMALGVSVERAQITNQQDKRQILNIFAHRDLNEQAAEKHEAYGQVSARLRALFALAFWRRVMGGNVSDSDVHRVQGKLVEALHTGLRQKSLELDMAFMQVCSEKLKMLRACLPSSLQELKLDLRETELRNEDVIALAAGLPRDLEDLSLNLAGNEDLNDDGVEVGVGMAHPGVRSWFAACELVIRRGIHEQAS</sequence>
<evidence type="ECO:0000313" key="2">
    <source>
        <dbReference type="Proteomes" id="UP000604046"/>
    </source>
</evidence>
<dbReference type="AlphaFoldDB" id="A0A812IIV1"/>
<accession>A0A812IIV1</accession>
<dbReference type="OrthoDB" id="7851174at2759"/>
<organism evidence="1 2">
    <name type="scientific">Symbiodinium natans</name>
    <dbReference type="NCBI Taxonomy" id="878477"/>
    <lineage>
        <taxon>Eukaryota</taxon>
        <taxon>Sar</taxon>
        <taxon>Alveolata</taxon>
        <taxon>Dinophyceae</taxon>
        <taxon>Suessiales</taxon>
        <taxon>Symbiodiniaceae</taxon>
        <taxon>Symbiodinium</taxon>
    </lineage>
</organism>
<gene>
    <name evidence="1" type="ORF">SNAT2548_LOCUS4606</name>
</gene>
<evidence type="ECO:0000313" key="1">
    <source>
        <dbReference type="EMBL" id="CAE7038474.1"/>
    </source>
</evidence>
<name>A0A812IIV1_9DINO</name>
<reference evidence="1" key="1">
    <citation type="submission" date="2021-02" db="EMBL/GenBank/DDBJ databases">
        <authorList>
            <person name="Dougan E. K."/>
            <person name="Rhodes N."/>
            <person name="Thang M."/>
            <person name="Chan C."/>
        </authorList>
    </citation>
    <scope>NUCLEOTIDE SEQUENCE</scope>
</reference>
<comment type="caution">
    <text evidence="1">The sequence shown here is derived from an EMBL/GenBank/DDBJ whole genome shotgun (WGS) entry which is preliminary data.</text>
</comment>
<keyword evidence="2" id="KW-1185">Reference proteome</keyword>
<protein>
    <submittedName>
        <fullName evidence="1">Uncharacterized protein</fullName>
    </submittedName>
</protein>
<proteinExistence type="predicted"/>
<dbReference type="Proteomes" id="UP000604046">
    <property type="component" value="Unassembled WGS sequence"/>
</dbReference>